<evidence type="ECO:0000256" key="5">
    <source>
        <dbReference type="PIRSR" id="PIRSR019543-2"/>
    </source>
</evidence>
<dbReference type="PIRSF" id="PIRSF019543">
    <property type="entry name" value="Clavaminate_syn"/>
    <property type="match status" value="1"/>
</dbReference>
<dbReference type="GO" id="GO:0051213">
    <property type="term" value="F:dioxygenase activity"/>
    <property type="evidence" value="ECO:0007669"/>
    <property type="project" value="UniProtKB-KW"/>
</dbReference>
<evidence type="ECO:0000256" key="4">
    <source>
        <dbReference type="ARBA" id="ARBA00023004"/>
    </source>
</evidence>
<feature type="domain" description="TauD/TfdA-like" evidence="6">
    <location>
        <begin position="131"/>
        <end position="306"/>
    </location>
</feature>
<dbReference type="InterPro" id="IPR042098">
    <property type="entry name" value="TauD-like_sf"/>
</dbReference>
<keyword evidence="4 5" id="KW-0408">Iron</keyword>
<keyword evidence="3" id="KW-0560">Oxidoreductase</keyword>
<feature type="binding site" evidence="5">
    <location>
        <position position="148"/>
    </location>
    <ligand>
        <name>Fe cation</name>
        <dbReference type="ChEBI" id="CHEBI:24875"/>
    </ligand>
</feature>
<proteinExistence type="inferred from homology"/>
<dbReference type="RefSeq" id="WP_198504576.1">
    <property type="nucleotide sequence ID" value="NZ_CP065959.1"/>
</dbReference>
<evidence type="ECO:0000256" key="2">
    <source>
        <dbReference type="ARBA" id="ARBA00022723"/>
    </source>
</evidence>
<evidence type="ECO:0000256" key="3">
    <source>
        <dbReference type="ARBA" id="ARBA00023002"/>
    </source>
</evidence>
<dbReference type="GO" id="GO:0005506">
    <property type="term" value="F:iron ion binding"/>
    <property type="evidence" value="ECO:0007669"/>
    <property type="project" value="InterPro"/>
</dbReference>
<dbReference type="InterPro" id="IPR014503">
    <property type="entry name" value="Clavaminate_syn-like"/>
</dbReference>
<evidence type="ECO:0000259" key="6">
    <source>
        <dbReference type="Pfam" id="PF02668"/>
    </source>
</evidence>
<reference evidence="7 8" key="1">
    <citation type="submission" date="2020-12" db="EMBL/GenBank/DDBJ databases">
        <title>Identification and biosynthesis of polyene macrolides produced by Streptomyces alfalfae Men-myco-93-63.</title>
        <authorList>
            <person name="Liu D."/>
            <person name="Li Y."/>
            <person name="Liu L."/>
            <person name="Han X."/>
            <person name="Shen F."/>
        </authorList>
    </citation>
    <scope>NUCLEOTIDE SEQUENCE [LARGE SCALE GENOMIC DNA]</scope>
    <source>
        <strain evidence="7 8">Men-myco-93-63</strain>
    </source>
</reference>
<evidence type="ECO:0000313" key="8">
    <source>
        <dbReference type="Proteomes" id="UP000596130"/>
    </source>
</evidence>
<keyword evidence="2 5" id="KW-0479">Metal-binding</keyword>
<organism evidence="7 8">
    <name type="scientific">Streptomyces alfalfae</name>
    <dbReference type="NCBI Taxonomy" id="1642299"/>
    <lineage>
        <taxon>Bacteria</taxon>
        <taxon>Bacillati</taxon>
        <taxon>Actinomycetota</taxon>
        <taxon>Actinomycetes</taxon>
        <taxon>Kitasatosporales</taxon>
        <taxon>Streptomycetaceae</taxon>
        <taxon>Streptomyces</taxon>
    </lineage>
</organism>
<evidence type="ECO:0000313" key="7">
    <source>
        <dbReference type="EMBL" id="QQC93001.1"/>
    </source>
</evidence>
<dbReference type="EMBL" id="CP065959">
    <property type="protein sequence ID" value="QQC93001.1"/>
    <property type="molecule type" value="Genomic_DNA"/>
</dbReference>
<name>A0A7T4PMJ4_9ACTN</name>
<evidence type="ECO:0000256" key="1">
    <source>
        <dbReference type="ARBA" id="ARBA00008425"/>
    </source>
</evidence>
<dbReference type="Gene3D" id="3.60.130.10">
    <property type="entry name" value="Clavaminate synthase-like"/>
    <property type="match status" value="1"/>
</dbReference>
<gene>
    <name evidence="7" type="ORF">I8755_35155</name>
</gene>
<dbReference type="InterPro" id="IPR003819">
    <property type="entry name" value="TauD/TfdA-like"/>
</dbReference>
<dbReference type="Pfam" id="PF02668">
    <property type="entry name" value="TauD"/>
    <property type="match status" value="1"/>
</dbReference>
<dbReference type="Proteomes" id="UP000596130">
    <property type="component" value="Chromosome"/>
</dbReference>
<protein>
    <submittedName>
        <fullName evidence="7">TauD/TfdA family dioxygenase</fullName>
    </submittedName>
</protein>
<comment type="similarity">
    <text evidence="1">Belongs to the clavaminate synthase family.</text>
</comment>
<dbReference type="SUPFAM" id="SSF51197">
    <property type="entry name" value="Clavaminate synthase-like"/>
    <property type="match status" value="1"/>
</dbReference>
<sequence length="331" mass="37290">MEPIHVLTPHQRDELTAVLGAVPGNPYRDHREFVAGVAEVHAPRFLVEVCERVRQDRLNGLSEAHVLRDCPVDPHIPDLDLDDPVADKYRKKTTFVGEAFLALIARLTRTPLMAYGSRNNGDFFTDVIAINKYSGMQTGFSDSELPFHNDRTAHWARADHIALLGMRCPQDEVIYTTFVSGRALLRCLSDEDQEILRQPYFTTSFDVFSRATNSTQRSSGAHPILEGDHSIRYLETTTTVLPDAPGEAKDALLAMKNALVVAEKQRHRLRDGDLLLFANQDGLHSRDRIEILNADRAATRWLLKTYAFRDQARADSFTGRWKDGVPGLIDD</sequence>
<dbReference type="AlphaFoldDB" id="A0A7T4PMJ4"/>
<accession>A0A7T4PMJ4</accession>
<keyword evidence="7" id="KW-0223">Dioxygenase</keyword>